<evidence type="ECO:0000313" key="2">
    <source>
        <dbReference type="EMBL" id="CAA9364442.1"/>
    </source>
</evidence>
<feature type="non-terminal residue" evidence="2">
    <location>
        <position position="119"/>
    </location>
</feature>
<organism evidence="2">
    <name type="scientific">uncultured Microvirga sp</name>
    <dbReference type="NCBI Taxonomy" id="412392"/>
    <lineage>
        <taxon>Bacteria</taxon>
        <taxon>Pseudomonadati</taxon>
        <taxon>Pseudomonadota</taxon>
        <taxon>Alphaproteobacteria</taxon>
        <taxon>Hyphomicrobiales</taxon>
        <taxon>Methylobacteriaceae</taxon>
        <taxon>Microvirga</taxon>
        <taxon>environmental samples</taxon>
    </lineage>
</organism>
<name>A0A6J4MQI4_9HYPH</name>
<evidence type="ECO:0000256" key="1">
    <source>
        <dbReference type="SAM" id="MobiDB-lite"/>
    </source>
</evidence>
<dbReference type="GO" id="GO:0004832">
    <property type="term" value="F:valine-tRNA ligase activity"/>
    <property type="evidence" value="ECO:0007669"/>
    <property type="project" value="UniProtKB-EC"/>
</dbReference>
<dbReference type="AlphaFoldDB" id="A0A6J4MQI4"/>
<feature type="non-terminal residue" evidence="2">
    <location>
        <position position="1"/>
    </location>
</feature>
<dbReference type="EC" id="6.1.1.9" evidence="2"/>
<sequence length="119" mass="13485">ERHRAAARLGSGHRADAALPMDPRRRQHGSRRGHRRARGLSLRRLCRRQLPLHLGRLLRLVPGIRQARLQRPGRRREERGEGRRAARPRPDPPPAPPGDALRHRGAVGPLRLRAGVQPD</sequence>
<protein>
    <submittedName>
        <fullName evidence="2">Valyl-tRNA synthetase</fullName>
        <ecNumber evidence="2">6.1.1.9</ecNumber>
    </submittedName>
</protein>
<feature type="region of interest" description="Disordered" evidence="1">
    <location>
        <begin position="63"/>
        <end position="119"/>
    </location>
</feature>
<keyword evidence="2" id="KW-0436">Ligase</keyword>
<gene>
    <name evidence="2" type="ORF">AVDCRST_MAG90-3260</name>
</gene>
<reference evidence="2" key="1">
    <citation type="submission" date="2020-02" db="EMBL/GenBank/DDBJ databases">
        <authorList>
            <person name="Meier V. D."/>
        </authorList>
    </citation>
    <scope>NUCLEOTIDE SEQUENCE</scope>
    <source>
        <strain evidence="2">AVDCRST_MAG90</strain>
    </source>
</reference>
<feature type="region of interest" description="Disordered" evidence="1">
    <location>
        <begin position="1"/>
        <end position="41"/>
    </location>
</feature>
<keyword evidence="2" id="KW-0030">Aminoacyl-tRNA synthetase</keyword>
<feature type="compositionally biased region" description="Basic and acidic residues" evidence="1">
    <location>
        <begin position="75"/>
        <end position="90"/>
    </location>
</feature>
<proteinExistence type="predicted"/>
<accession>A0A6J4MQI4</accession>
<feature type="compositionally biased region" description="Basic residues" evidence="1">
    <location>
        <begin position="25"/>
        <end position="38"/>
    </location>
</feature>
<dbReference type="EMBL" id="CADCUC010000692">
    <property type="protein sequence ID" value="CAA9364442.1"/>
    <property type="molecule type" value="Genomic_DNA"/>
</dbReference>